<accession>A0AAV7RU66</accession>
<dbReference type="AlphaFoldDB" id="A0AAV7RU66"/>
<keyword evidence="3" id="KW-1185">Reference proteome</keyword>
<name>A0AAV7RU66_PLEWA</name>
<feature type="region of interest" description="Disordered" evidence="1">
    <location>
        <begin position="13"/>
        <end position="82"/>
    </location>
</feature>
<comment type="caution">
    <text evidence="2">The sequence shown here is derived from an EMBL/GenBank/DDBJ whole genome shotgun (WGS) entry which is preliminary data.</text>
</comment>
<evidence type="ECO:0000256" key="1">
    <source>
        <dbReference type="SAM" id="MobiDB-lite"/>
    </source>
</evidence>
<gene>
    <name evidence="2" type="ORF">NDU88_007457</name>
</gene>
<sequence length="82" mass="9402">MRSGVFFWRGRWGRAGELAEQTGSDTWGKTAPRRDSEQPQSEAEGRLGGETEQTDQPRSGRAWPRQVRKKNKAGNWENRDLD</sequence>
<protein>
    <submittedName>
        <fullName evidence="2">Uncharacterized protein</fullName>
    </submittedName>
</protein>
<dbReference type="Proteomes" id="UP001066276">
    <property type="component" value="Chromosome 5"/>
</dbReference>
<dbReference type="EMBL" id="JANPWB010000009">
    <property type="protein sequence ID" value="KAJ1154714.1"/>
    <property type="molecule type" value="Genomic_DNA"/>
</dbReference>
<evidence type="ECO:0000313" key="3">
    <source>
        <dbReference type="Proteomes" id="UP001066276"/>
    </source>
</evidence>
<organism evidence="2 3">
    <name type="scientific">Pleurodeles waltl</name>
    <name type="common">Iberian ribbed newt</name>
    <dbReference type="NCBI Taxonomy" id="8319"/>
    <lineage>
        <taxon>Eukaryota</taxon>
        <taxon>Metazoa</taxon>
        <taxon>Chordata</taxon>
        <taxon>Craniata</taxon>
        <taxon>Vertebrata</taxon>
        <taxon>Euteleostomi</taxon>
        <taxon>Amphibia</taxon>
        <taxon>Batrachia</taxon>
        <taxon>Caudata</taxon>
        <taxon>Salamandroidea</taxon>
        <taxon>Salamandridae</taxon>
        <taxon>Pleurodelinae</taxon>
        <taxon>Pleurodeles</taxon>
    </lineage>
</organism>
<evidence type="ECO:0000313" key="2">
    <source>
        <dbReference type="EMBL" id="KAJ1154714.1"/>
    </source>
</evidence>
<feature type="compositionally biased region" description="Basic and acidic residues" evidence="1">
    <location>
        <begin position="32"/>
        <end position="49"/>
    </location>
</feature>
<reference evidence="2" key="1">
    <citation type="journal article" date="2022" name="bioRxiv">
        <title>Sequencing and chromosome-scale assembly of the giantPleurodeles waltlgenome.</title>
        <authorList>
            <person name="Brown T."/>
            <person name="Elewa A."/>
            <person name="Iarovenko S."/>
            <person name="Subramanian E."/>
            <person name="Araus A.J."/>
            <person name="Petzold A."/>
            <person name="Susuki M."/>
            <person name="Suzuki K.-i.T."/>
            <person name="Hayashi T."/>
            <person name="Toyoda A."/>
            <person name="Oliveira C."/>
            <person name="Osipova E."/>
            <person name="Leigh N.D."/>
            <person name="Simon A."/>
            <person name="Yun M.H."/>
        </authorList>
    </citation>
    <scope>NUCLEOTIDE SEQUENCE</scope>
    <source>
        <strain evidence="2">20211129_DDA</strain>
        <tissue evidence="2">Liver</tissue>
    </source>
</reference>
<proteinExistence type="predicted"/>